<dbReference type="EMBL" id="JH159152">
    <property type="protein sequence ID" value="EGZ23392.1"/>
    <property type="molecule type" value="Genomic_DNA"/>
</dbReference>
<dbReference type="KEGG" id="psoj:PHYSODRAFT_461862"/>
<accession>G4Z0W7</accession>
<organism evidence="1 2">
    <name type="scientific">Phytophthora sojae (strain P6497)</name>
    <name type="common">Soybean stem and root rot agent</name>
    <name type="synonym">Phytophthora megasperma f. sp. glycines</name>
    <dbReference type="NCBI Taxonomy" id="1094619"/>
    <lineage>
        <taxon>Eukaryota</taxon>
        <taxon>Sar</taxon>
        <taxon>Stramenopiles</taxon>
        <taxon>Oomycota</taxon>
        <taxon>Peronosporomycetes</taxon>
        <taxon>Peronosporales</taxon>
        <taxon>Peronosporaceae</taxon>
        <taxon>Phytophthora</taxon>
    </lineage>
</organism>
<protein>
    <submittedName>
        <fullName evidence="1">Uncharacterized protein</fullName>
    </submittedName>
</protein>
<feature type="non-terminal residue" evidence="1">
    <location>
        <position position="1"/>
    </location>
</feature>
<gene>
    <name evidence="1" type="ORF">PHYSODRAFT_461862</name>
</gene>
<feature type="non-terminal residue" evidence="1">
    <location>
        <position position="383"/>
    </location>
</feature>
<evidence type="ECO:0000313" key="1">
    <source>
        <dbReference type="EMBL" id="EGZ23392.1"/>
    </source>
</evidence>
<dbReference type="GeneID" id="20653277"/>
<dbReference type="AlphaFoldDB" id="G4Z0W7"/>
<sequence length="383" mass="42711">IDDESSMWQVEADLHTPGFLDKARHLLILWQFQQRISLEDVGFRGGGVESCVRSHWLELVAALRTSPPRISTEVIMESFLIDIFEQTSIWRSSGERSDVLNREKTAVQVAAKLFLRGLFSGRVKDLFRSAIQVEATTASTRQLHDCFVSLVLELYNYICCVLEGMTVGSNGAEPERSDASLMALLDDILSLVYGCARFGELRRRISALLMDTSTPASLTATLNRVFQEFTGHVYRATTASAVSTIRSHQLATRRKHNTVQSSWSRRWLLEPGSVEIVDLRTNNHDDHVALRLVDVAQVLCEFGCVDVAADAEMFSVLLHTGVLFSENESAMCTEIILDGQRHINCGQSSALLSILAGRRCAGEYAGSLSDDGRSLHLDYFYQE</sequence>
<dbReference type="RefSeq" id="XP_009518680.1">
    <property type="nucleotide sequence ID" value="XM_009520385.1"/>
</dbReference>
<proteinExistence type="predicted"/>
<keyword evidence="2" id="KW-1185">Reference proteome</keyword>
<dbReference type="InParanoid" id="G4Z0W7"/>
<reference evidence="1 2" key="1">
    <citation type="journal article" date="2006" name="Science">
        <title>Phytophthora genome sequences uncover evolutionary origins and mechanisms of pathogenesis.</title>
        <authorList>
            <person name="Tyler B.M."/>
            <person name="Tripathy S."/>
            <person name="Zhang X."/>
            <person name="Dehal P."/>
            <person name="Jiang R.H."/>
            <person name="Aerts A."/>
            <person name="Arredondo F.D."/>
            <person name="Baxter L."/>
            <person name="Bensasson D."/>
            <person name="Beynon J.L."/>
            <person name="Chapman J."/>
            <person name="Damasceno C.M."/>
            <person name="Dorrance A.E."/>
            <person name="Dou D."/>
            <person name="Dickerman A.W."/>
            <person name="Dubchak I.L."/>
            <person name="Garbelotto M."/>
            <person name="Gijzen M."/>
            <person name="Gordon S.G."/>
            <person name="Govers F."/>
            <person name="Grunwald N.J."/>
            <person name="Huang W."/>
            <person name="Ivors K.L."/>
            <person name="Jones R.W."/>
            <person name="Kamoun S."/>
            <person name="Krampis K."/>
            <person name="Lamour K.H."/>
            <person name="Lee M.K."/>
            <person name="McDonald W.H."/>
            <person name="Medina M."/>
            <person name="Meijer H.J."/>
            <person name="Nordberg E.K."/>
            <person name="Maclean D.J."/>
            <person name="Ospina-Giraldo M.D."/>
            <person name="Morris P.F."/>
            <person name="Phuntumart V."/>
            <person name="Putnam N.H."/>
            <person name="Rash S."/>
            <person name="Rose J.K."/>
            <person name="Sakihama Y."/>
            <person name="Salamov A.A."/>
            <person name="Savidor A."/>
            <person name="Scheuring C.F."/>
            <person name="Smith B.M."/>
            <person name="Sobral B.W."/>
            <person name="Terry A."/>
            <person name="Torto-Alalibo T.A."/>
            <person name="Win J."/>
            <person name="Xu Z."/>
            <person name="Zhang H."/>
            <person name="Grigoriev I.V."/>
            <person name="Rokhsar D.S."/>
            <person name="Boore J.L."/>
        </authorList>
    </citation>
    <scope>NUCLEOTIDE SEQUENCE [LARGE SCALE GENOMIC DNA]</scope>
    <source>
        <strain evidence="1 2">P6497</strain>
    </source>
</reference>
<evidence type="ECO:0000313" key="2">
    <source>
        <dbReference type="Proteomes" id="UP000002640"/>
    </source>
</evidence>
<dbReference type="Proteomes" id="UP000002640">
    <property type="component" value="Unassembled WGS sequence"/>
</dbReference>
<name>G4Z0W7_PHYSP</name>